<gene>
    <name evidence="1" type="ORF">METZ01_LOCUS491243</name>
</gene>
<dbReference type="AlphaFoldDB" id="A0A383D2A3"/>
<evidence type="ECO:0008006" key="2">
    <source>
        <dbReference type="Google" id="ProtNLM"/>
    </source>
</evidence>
<dbReference type="EMBL" id="UINC01213556">
    <property type="protein sequence ID" value="SVE38389.1"/>
    <property type="molecule type" value="Genomic_DNA"/>
</dbReference>
<organism evidence="1">
    <name type="scientific">marine metagenome</name>
    <dbReference type="NCBI Taxonomy" id="408172"/>
    <lineage>
        <taxon>unclassified sequences</taxon>
        <taxon>metagenomes</taxon>
        <taxon>ecological metagenomes</taxon>
    </lineage>
</organism>
<dbReference type="Gene3D" id="2.160.20.10">
    <property type="entry name" value="Single-stranded right-handed beta-helix, Pectin lyase-like"/>
    <property type="match status" value="1"/>
</dbReference>
<feature type="non-terminal residue" evidence="1">
    <location>
        <position position="147"/>
    </location>
</feature>
<reference evidence="1" key="1">
    <citation type="submission" date="2018-05" db="EMBL/GenBank/DDBJ databases">
        <authorList>
            <person name="Lanie J.A."/>
            <person name="Ng W.-L."/>
            <person name="Kazmierczak K.M."/>
            <person name="Andrzejewski T.M."/>
            <person name="Davidsen T.M."/>
            <person name="Wayne K.J."/>
            <person name="Tettelin H."/>
            <person name="Glass J.I."/>
            <person name="Rusch D."/>
            <person name="Podicherti R."/>
            <person name="Tsui H.-C.T."/>
            <person name="Winkler M.E."/>
        </authorList>
    </citation>
    <scope>NUCLEOTIDE SEQUENCE</scope>
</reference>
<dbReference type="InterPro" id="IPR012334">
    <property type="entry name" value="Pectin_lyas_fold"/>
</dbReference>
<proteinExistence type="predicted"/>
<name>A0A383D2A3_9ZZZZ</name>
<accession>A0A383D2A3</accession>
<protein>
    <recommendedName>
        <fullName evidence="2">Pectate lyase superfamily protein domain-containing protein</fullName>
    </recommendedName>
</protein>
<sequence length="147" mass="15992">MEMPFSSRRHFLASTGLLLAAPLWADKPPPVTNPKATSGDAVAEPDWEKRLSISVGPKKADLVGTNEKVLQAAVDYMARMGGGTVRVLPGEYRLRNAVHLRDKVRILGSGEDSVLVKEASVKVKLSDDSDWYDQEITVENATGFKVG</sequence>
<evidence type="ECO:0000313" key="1">
    <source>
        <dbReference type="EMBL" id="SVE38389.1"/>
    </source>
</evidence>
<dbReference type="InterPro" id="IPR011050">
    <property type="entry name" value="Pectin_lyase_fold/virulence"/>
</dbReference>
<dbReference type="SUPFAM" id="SSF51126">
    <property type="entry name" value="Pectin lyase-like"/>
    <property type="match status" value="1"/>
</dbReference>